<dbReference type="Proteomes" id="UP001177023">
    <property type="component" value="Unassembled WGS sequence"/>
</dbReference>
<protein>
    <submittedName>
        <fullName evidence="3">Uncharacterized protein</fullName>
    </submittedName>
</protein>
<dbReference type="AlphaFoldDB" id="A0AA36D3B3"/>
<keyword evidence="2" id="KW-0732">Signal</keyword>
<evidence type="ECO:0000313" key="3">
    <source>
        <dbReference type="EMBL" id="CAJ0579926.1"/>
    </source>
</evidence>
<evidence type="ECO:0000256" key="1">
    <source>
        <dbReference type="SAM" id="Phobius"/>
    </source>
</evidence>
<name>A0AA36D3B3_9BILA</name>
<organism evidence="3 4">
    <name type="scientific">Mesorhabditis spiculigera</name>
    <dbReference type="NCBI Taxonomy" id="96644"/>
    <lineage>
        <taxon>Eukaryota</taxon>
        <taxon>Metazoa</taxon>
        <taxon>Ecdysozoa</taxon>
        <taxon>Nematoda</taxon>
        <taxon>Chromadorea</taxon>
        <taxon>Rhabditida</taxon>
        <taxon>Rhabditina</taxon>
        <taxon>Rhabditomorpha</taxon>
        <taxon>Rhabditoidea</taxon>
        <taxon>Rhabditidae</taxon>
        <taxon>Mesorhabditinae</taxon>
        <taxon>Mesorhabditis</taxon>
    </lineage>
</organism>
<keyword evidence="1" id="KW-0472">Membrane</keyword>
<feature type="non-terminal residue" evidence="3">
    <location>
        <position position="1"/>
    </location>
</feature>
<keyword evidence="1" id="KW-1133">Transmembrane helix</keyword>
<reference evidence="3" key="1">
    <citation type="submission" date="2023-06" db="EMBL/GenBank/DDBJ databases">
        <authorList>
            <person name="Delattre M."/>
        </authorList>
    </citation>
    <scope>NUCLEOTIDE SEQUENCE</scope>
    <source>
        <strain evidence="3">AF72</strain>
    </source>
</reference>
<evidence type="ECO:0000313" key="4">
    <source>
        <dbReference type="Proteomes" id="UP001177023"/>
    </source>
</evidence>
<gene>
    <name evidence="3" type="ORF">MSPICULIGERA_LOCUS18129</name>
</gene>
<feature type="chain" id="PRO_5041329493" evidence="2">
    <location>
        <begin position="21"/>
        <end position="285"/>
    </location>
</feature>
<comment type="caution">
    <text evidence="3">The sequence shown here is derived from an EMBL/GenBank/DDBJ whole genome shotgun (WGS) entry which is preliminary data.</text>
</comment>
<keyword evidence="1" id="KW-0812">Transmembrane</keyword>
<evidence type="ECO:0000256" key="2">
    <source>
        <dbReference type="SAM" id="SignalP"/>
    </source>
</evidence>
<accession>A0AA36D3B3</accession>
<keyword evidence="4" id="KW-1185">Reference proteome</keyword>
<feature type="signal peptide" evidence="2">
    <location>
        <begin position="1"/>
        <end position="20"/>
    </location>
</feature>
<dbReference type="EMBL" id="CATQJA010002657">
    <property type="protein sequence ID" value="CAJ0579926.1"/>
    <property type="molecule type" value="Genomic_DNA"/>
</dbReference>
<sequence>MISPSVALLLLANAVPPIDSRLADDIIHCDNRWSYIGGKCYKLLTWTSGWDPTVCANEYNSSLTSADDDPTEQYIDDFDEMLRNYYVYCAGDEDNSKEVIINLNNAGEFQPAKKTVVCPKGDLETKMQMSLCEIDLKRVRVDLSTDELRVALRNEPSFARIRMMTIELAFREQLQYICYYVLAFLTLTAGGTAYFFYRNWQNSRYLIRVQRELKRAMENVVQNVQLVEINEENRRGCFESGLGLDFEKLRDEWKADLTIVEQQFAETGSTLSTSGSATEPVKKPS</sequence>
<feature type="transmembrane region" description="Helical" evidence="1">
    <location>
        <begin position="179"/>
        <end position="197"/>
    </location>
</feature>
<proteinExistence type="predicted"/>